<reference evidence="3" key="1">
    <citation type="journal article" date="2019" name="Int. J. Syst. Evol. Microbiol.">
        <title>The Global Catalogue of Microorganisms (GCM) 10K type strain sequencing project: providing services to taxonomists for standard genome sequencing and annotation.</title>
        <authorList>
            <consortium name="The Broad Institute Genomics Platform"/>
            <consortium name="The Broad Institute Genome Sequencing Center for Infectious Disease"/>
            <person name="Wu L."/>
            <person name="Ma J."/>
        </authorList>
    </citation>
    <scope>NUCLEOTIDE SEQUENCE [LARGE SCALE GENOMIC DNA]</scope>
    <source>
        <strain evidence="3">CGMCC 4.7426</strain>
    </source>
</reference>
<protein>
    <submittedName>
        <fullName evidence="2">GNAT family N-acetyltransferase</fullName>
    </submittedName>
</protein>
<organism evidence="2 3">
    <name type="scientific">Virgibacillus kekensis</name>
    <dbReference type="NCBI Taxonomy" id="202261"/>
    <lineage>
        <taxon>Bacteria</taxon>
        <taxon>Bacillati</taxon>
        <taxon>Bacillota</taxon>
        <taxon>Bacilli</taxon>
        <taxon>Bacillales</taxon>
        <taxon>Bacillaceae</taxon>
        <taxon>Virgibacillus</taxon>
    </lineage>
</organism>
<dbReference type="Proteomes" id="UP001595989">
    <property type="component" value="Unassembled WGS sequence"/>
</dbReference>
<evidence type="ECO:0000259" key="1">
    <source>
        <dbReference type="PROSITE" id="PS51186"/>
    </source>
</evidence>
<dbReference type="RefSeq" id="WP_390298705.1">
    <property type="nucleotide sequence ID" value="NZ_JBHSFU010000011.1"/>
</dbReference>
<dbReference type="SUPFAM" id="SSF55729">
    <property type="entry name" value="Acyl-CoA N-acyltransferases (Nat)"/>
    <property type="match status" value="1"/>
</dbReference>
<dbReference type="InterPro" id="IPR016181">
    <property type="entry name" value="Acyl_CoA_acyltransferase"/>
</dbReference>
<dbReference type="Pfam" id="PF00583">
    <property type="entry name" value="Acetyltransf_1"/>
    <property type="match status" value="1"/>
</dbReference>
<dbReference type="PROSITE" id="PS51186">
    <property type="entry name" value="GNAT"/>
    <property type="match status" value="1"/>
</dbReference>
<dbReference type="InterPro" id="IPR000182">
    <property type="entry name" value="GNAT_dom"/>
</dbReference>
<evidence type="ECO:0000313" key="3">
    <source>
        <dbReference type="Proteomes" id="UP001595989"/>
    </source>
</evidence>
<proteinExistence type="predicted"/>
<accession>A0ABV9DN88</accession>
<dbReference type="EMBL" id="JBHSFU010000011">
    <property type="protein sequence ID" value="MFC4559809.1"/>
    <property type="molecule type" value="Genomic_DNA"/>
</dbReference>
<gene>
    <name evidence="2" type="ORF">ACFO3D_16615</name>
</gene>
<name>A0ABV9DN88_9BACI</name>
<comment type="caution">
    <text evidence="2">The sequence shown here is derived from an EMBL/GenBank/DDBJ whole genome shotgun (WGS) entry which is preliminary data.</text>
</comment>
<sequence length="294" mass="34711">MSINIRQLNQSDYSYLETMQTGKDNDYVLQIFDRLITGNNRLFGLFLDNQLVSVGGYSIFAGRYAMLGRLRSDLRFRGNSYASKLMAYMRDEALNLEEVQWVGANTQEENFAARRVMDKNGFKTYSRLHGAMTKDTSALESGTNPWKPIQNLQRKKDWLNKMYPALSEVFPYQCFYPFPVSSDLFQDEEVNQWSFYENETGSRVVIIKEDQKKYHFLQTIYPWEDIDSQPGLWETISREYRDMTERSEDETYIWLDMTKEQANRLPTYHQFKLPSPWILHGVSKAEWLTMKNIS</sequence>
<dbReference type="Gene3D" id="3.40.630.30">
    <property type="match status" value="1"/>
</dbReference>
<keyword evidence="3" id="KW-1185">Reference proteome</keyword>
<evidence type="ECO:0000313" key="2">
    <source>
        <dbReference type="EMBL" id="MFC4559809.1"/>
    </source>
</evidence>
<feature type="domain" description="N-acetyltransferase" evidence="1">
    <location>
        <begin position="3"/>
        <end position="137"/>
    </location>
</feature>